<dbReference type="PROSITE" id="PS50178">
    <property type="entry name" value="ZF_FYVE"/>
    <property type="match status" value="1"/>
</dbReference>
<dbReference type="Gene3D" id="3.30.40.10">
    <property type="entry name" value="Zinc/RING finger domain, C3HC4 (zinc finger)"/>
    <property type="match status" value="1"/>
</dbReference>
<evidence type="ECO:0000259" key="5">
    <source>
        <dbReference type="PROSITE" id="PS50178"/>
    </source>
</evidence>
<comment type="caution">
    <text evidence="6">The sequence shown here is derived from an EMBL/GenBank/DDBJ whole genome shotgun (WGS) entry which is preliminary data.</text>
</comment>
<dbReference type="PANTHER" id="PTHR13510">
    <property type="entry name" value="FYVE-FINGER-CONTAINING RAB5 EFFECTOR PROTEIN RABENOSYN-5-RELATED"/>
    <property type="match status" value="1"/>
</dbReference>
<dbReference type="VEuPathDB" id="FungiDB:AeMF1_015181"/>
<gene>
    <name evidence="6" type="ORF">Ae201684_014153</name>
</gene>
<evidence type="ECO:0000256" key="3">
    <source>
        <dbReference type="ARBA" id="ARBA00022833"/>
    </source>
</evidence>
<protein>
    <recommendedName>
        <fullName evidence="5">FYVE-type domain-containing protein</fullName>
    </recommendedName>
</protein>
<dbReference type="SUPFAM" id="SSF55961">
    <property type="entry name" value="Bet v1-like"/>
    <property type="match status" value="1"/>
</dbReference>
<dbReference type="Proteomes" id="UP000481153">
    <property type="component" value="Unassembled WGS sequence"/>
</dbReference>
<name>A0A6G0WKV9_9STRA</name>
<proteinExistence type="predicted"/>
<sequence length="329" mass="37523">MAELRFPISDEFFQLPTIQPAEIERYRAFGRQVAQELVDMAKLTNGHINWTKQSKTSTATLFESRVENLPAFLAESEILATVDKVIAVFQTTTMPTTRNLQRRFQPAVLDIVRLYNLTMPTADNSYLYQSLNWLIRDPPLLGAFLRRRDVSFIEHQEVIEIDGRRAYVLAKASIEIPGVHNLERDYNVVRSEYLHEGFIFAETDRPGVLKLLSVHHLRPNGSGNSAFGKFVMSHNVRFPIQSIEDVERLIRSHQLSQLTFVDQFSLPTVHTQSKCQVCSKAFGNGQKGHCRHCSRIVCVRPCSAEWDLVKGGLSFTVRICVLCSRQSEN</sequence>
<evidence type="ECO:0000256" key="2">
    <source>
        <dbReference type="ARBA" id="ARBA00022771"/>
    </source>
</evidence>
<dbReference type="PANTHER" id="PTHR13510:SF44">
    <property type="entry name" value="RABENOSYN-5"/>
    <property type="match status" value="1"/>
</dbReference>
<dbReference type="AlphaFoldDB" id="A0A6G0WKV9"/>
<dbReference type="InterPro" id="IPR011011">
    <property type="entry name" value="Znf_FYVE_PHD"/>
</dbReference>
<evidence type="ECO:0000256" key="4">
    <source>
        <dbReference type="PROSITE-ProRule" id="PRU00091"/>
    </source>
</evidence>
<dbReference type="Gene3D" id="3.30.530.20">
    <property type="match status" value="1"/>
</dbReference>
<evidence type="ECO:0000313" key="6">
    <source>
        <dbReference type="EMBL" id="KAF0727889.1"/>
    </source>
</evidence>
<evidence type="ECO:0000256" key="1">
    <source>
        <dbReference type="ARBA" id="ARBA00022723"/>
    </source>
</evidence>
<feature type="domain" description="FYVE-type" evidence="5">
    <location>
        <begin position="273"/>
        <end position="328"/>
    </location>
</feature>
<keyword evidence="3" id="KW-0862">Zinc</keyword>
<organism evidence="6 7">
    <name type="scientific">Aphanomyces euteiches</name>
    <dbReference type="NCBI Taxonomy" id="100861"/>
    <lineage>
        <taxon>Eukaryota</taxon>
        <taxon>Sar</taxon>
        <taxon>Stramenopiles</taxon>
        <taxon>Oomycota</taxon>
        <taxon>Saprolegniomycetes</taxon>
        <taxon>Saprolegniales</taxon>
        <taxon>Verrucalvaceae</taxon>
        <taxon>Aphanomyces</taxon>
    </lineage>
</organism>
<dbReference type="InterPro" id="IPR017455">
    <property type="entry name" value="Znf_FYVE-rel"/>
</dbReference>
<dbReference type="InterPro" id="IPR013083">
    <property type="entry name" value="Znf_RING/FYVE/PHD"/>
</dbReference>
<keyword evidence="1" id="KW-0479">Metal-binding</keyword>
<dbReference type="InterPro" id="IPR023393">
    <property type="entry name" value="START-like_dom_sf"/>
</dbReference>
<dbReference type="InterPro" id="IPR052727">
    <property type="entry name" value="Rab4/Rab5_effector"/>
</dbReference>
<accession>A0A6G0WKV9</accession>
<dbReference type="EMBL" id="VJMJ01000186">
    <property type="protein sequence ID" value="KAF0727889.1"/>
    <property type="molecule type" value="Genomic_DNA"/>
</dbReference>
<reference evidence="6 7" key="1">
    <citation type="submission" date="2019-07" db="EMBL/GenBank/DDBJ databases">
        <title>Genomics analysis of Aphanomyces spp. identifies a new class of oomycete effector associated with host adaptation.</title>
        <authorList>
            <person name="Gaulin E."/>
        </authorList>
    </citation>
    <scope>NUCLEOTIDE SEQUENCE [LARGE SCALE GENOMIC DNA]</scope>
    <source>
        <strain evidence="6 7">ATCC 201684</strain>
    </source>
</reference>
<keyword evidence="2 4" id="KW-0863">Zinc-finger</keyword>
<keyword evidence="7" id="KW-1185">Reference proteome</keyword>
<dbReference type="GO" id="GO:0008270">
    <property type="term" value="F:zinc ion binding"/>
    <property type="evidence" value="ECO:0007669"/>
    <property type="project" value="UniProtKB-KW"/>
</dbReference>
<evidence type="ECO:0000313" key="7">
    <source>
        <dbReference type="Proteomes" id="UP000481153"/>
    </source>
</evidence>
<dbReference type="SUPFAM" id="SSF57903">
    <property type="entry name" value="FYVE/PHD zinc finger"/>
    <property type="match status" value="1"/>
</dbReference>